<proteinExistence type="predicted"/>
<keyword evidence="3" id="KW-1185">Reference proteome</keyword>
<reference evidence="2" key="1">
    <citation type="submission" date="2021-01" db="EMBL/GenBank/DDBJ databases">
        <title>Marivirga aurantiaca sp. nov., isolated from intertidal surface sediments.</title>
        <authorList>
            <person name="Zhang M."/>
        </authorList>
    </citation>
    <scope>NUCLEOTIDE SEQUENCE</scope>
    <source>
        <strain evidence="2">S37H4</strain>
    </source>
</reference>
<dbReference type="InterPro" id="IPR015943">
    <property type="entry name" value="WD40/YVTN_repeat-like_dom_sf"/>
</dbReference>
<dbReference type="Proteomes" id="UP000611723">
    <property type="component" value="Unassembled WGS sequence"/>
</dbReference>
<protein>
    <submittedName>
        <fullName evidence="2">Histidine kinase</fullName>
    </submittedName>
</protein>
<keyword evidence="2" id="KW-0418">Kinase</keyword>
<sequence length="364" mass="41288">MMKHLQPYTLLLLFILCFSCKKQDQKDQPKDDQQQSKSRSLNSIPTITEFDTLINPNAPDRITRKIRKDKEGNLLMASFTDVMLYDGISFSKLPKSEGIESFDAFDALEDSKGNIWIASTHYGVFRYDGKNFLHLTTDDGLAHNRTMDIHEDKAGNIWFGTEGGASRYDGKSFQNFTTKEGLPHNDVSTIIEDKTGKLWFGTRGGVSIYDGENFVNFTNKEGIPLLNGSEQLWRYDSKSFVNVRSIIEDRKGNIWLGGSDGLWKYDGSTFTNFTQQFVGYINEDSKGSIWLSHTINKSNKWGLSRYKEDSLLIDPTANPILISEGMLFGISEDKEGVIWIGTVDGILSYDGKTVNHFRDKEIEE</sequence>
<evidence type="ECO:0000256" key="1">
    <source>
        <dbReference type="ARBA" id="ARBA00022553"/>
    </source>
</evidence>
<dbReference type="EMBL" id="JAEQBW010000006">
    <property type="protein sequence ID" value="MBK6266060.1"/>
    <property type="molecule type" value="Genomic_DNA"/>
</dbReference>
<comment type="caution">
    <text evidence="2">The sequence shown here is derived from an EMBL/GenBank/DDBJ whole genome shotgun (WGS) entry which is preliminary data.</text>
</comment>
<dbReference type="GO" id="GO:0000155">
    <property type="term" value="F:phosphorelay sensor kinase activity"/>
    <property type="evidence" value="ECO:0007669"/>
    <property type="project" value="TreeGrafter"/>
</dbReference>
<dbReference type="InterPro" id="IPR011110">
    <property type="entry name" value="Reg_prop"/>
</dbReference>
<keyword evidence="2" id="KW-0808">Transferase</keyword>
<dbReference type="PANTHER" id="PTHR43547">
    <property type="entry name" value="TWO-COMPONENT HISTIDINE KINASE"/>
    <property type="match status" value="1"/>
</dbReference>
<gene>
    <name evidence="2" type="ORF">JKA74_13535</name>
</gene>
<evidence type="ECO:0000313" key="2">
    <source>
        <dbReference type="EMBL" id="MBK6266060.1"/>
    </source>
</evidence>
<keyword evidence="1" id="KW-0597">Phosphoprotein</keyword>
<accession>A0A934X0D3</accession>
<name>A0A934X0D3_9BACT</name>
<evidence type="ECO:0000313" key="3">
    <source>
        <dbReference type="Proteomes" id="UP000611723"/>
    </source>
</evidence>
<dbReference type="AlphaFoldDB" id="A0A934X0D3"/>
<dbReference type="Pfam" id="PF07494">
    <property type="entry name" value="Reg_prop"/>
    <property type="match status" value="3"/>
</dbReference>
<dbReference type="Gene3D" id="2.130.10.10">
    <property type="entry name" value="YVTN repeat-like/Quinoprotein amine dehydrogenase"/>
    <property type="match status" value="5"/>
</dbReference>
<dbReference type="SUPFAM" id="SSF63829">
    <property type="entry name" value="Calcium-dependent phosphotriesterase"/>
    <property type="match status" value="1"/>
</dbReference>
<dbReference type="PANTHER" id="PTHR43547:SF2">
    <property type="entry name" value="HYBRID SIGNAL TRANSDUCTION HISTIDINE KINASE C"/>
    <property type="match status" value="1"/>
</dbReference>
<organism evidence="2 3">
    <name type="scientific">Marivirga aurantiaca</name>
    <dbReference type="NCBI Taxonomy" id="2802615"/>
    <lineage>
        <taxon>Bacteria</taxon>
        <taxon>Pseudomonadati</taxon>
        <taxon>Bacteroidota</taxon>
        <taxon>Cytophagia</taxon>
        <taxon>Cytophagales</taxon>
        <taxon>Marivirgaceae</taxon>
        <taxon>Marivirga</taxon>
    </lineage>
</organism>